<dbReference type="Pfam" id="PF02311">
    <property type="entry name" value="AraC_binding"/>
    <property type="match status" value="1"/>
</dbReference>
<dbReference type="Proteomes" id="UP000679992">
    <property type="component" value="Unassembled WGS sequence"/>
</dbReference>
<dbReference type="InterPro" id="IPR037923">
    <property type="entry name" value="HTH-like"/>
</dbReference>
<name>A0ABQ4MHF8_9BACL</name>
<accession>A0ABQ4MHF8</accession>
<dbReference type="SUPFAM" id="SSF46689">
    <property type="entry name" value="Homeodomain-like"/>
    <property type="match status" value="2"/>
</dbReference>
<keyword evidence="2" id="KW-0238">DNA-binding</keyword>
<reference evidence="5 6" key="1">
    <citation type="submission" date="2021-03" db="EMBL/GenBank/DDBJ databases">
        <title>Antimicrobial resistance genes in bacteria isolated from Japanese honey, and their potential for conferring macrolide and lincosamide resistance in the American foulbrood pathogen Paenibacillus larvae.</title>
        <authorList>
            <person name="Okamoto M."/>
            <person name="Kumagai M."/>
            <person name="Kanamori H."/>
            <person name="Takamatsu D."/>
        </authorList>
    </citation>
    <scope>NUCLEOTIDE SEQUENCE [LARGE SCALE GENOMIC DNA]</scope>
    <source>
        <strain evidence="5 6">J42TS3</strain>
    </source>
</reference>
<dbReference type="RefSeq" id="WP_213656378.1">
    <property type="nucleotide sequence ID" value="NZ_BOSL01000018.1"/>
</dbReference>
<sequence length="278" mass="31076">MQTPASRRFVFSPSGTPHLPLIVESIGYNPNQEKIIRPEGYPFYHWIQTEAGEGKLSYGNETIVLEPFTGLLLPPGMPHAYEAISHGTVWSTLYITFGGEATGPVLNAFAIREPAFFRWDPDSPLAPLLGSMLEQLDTGNDLFGLEISTKTYRFLGLLSKFGQASSVSVTRNVEKLAPLLQWMENHYRDPDIGLDSLAEVLGISSRHLSKLFQLTFGLSPYAYLVQMRIHKAKERLAGNPELTVASIAGETGFRDTSHFVATFRKHTNLTPQQFRRLH</sequence>
<keyword evidence="6" id="KW-1185">Reference proteome</keyword>
<feature type="domain" description="HTH araC/xylS-type" evidence="4">
    <location>
        <begin position="177"/>
        <end position="277"/>
    </location>
</feature>
<dbReference type="InterPro" id="IPR020449">
    <property type="entry name" value="Tscrpt_reg_AraC-type_HTH"/>
</dbReference>
<keyword evidence="3" id="KW-0804">Transcription</keyword>
<evidence type="ECO:0000313" key="5">
    <source>
        <dbReference type="EMBL" id="GIP55430.1"/>
    </source>
</evidence>
<protein>
    <recommendedName>
        <fullName evidence="4">HTH araC/xylS-type domain-containing protein</fullName>
    </recommendedName>
</protein>
<dbReference type="PROSITE" id="PS01124">
    <property type="entry name" value="HTH_ARAC_FAMILY_2"/>
    <property type="match status" value="1"/>
</dbReference>
<dbReference type="Gene3D" id="1.10.10.60">
    <property type="entry name" value="Homeodomain-like"/>
    <property type="match status" value="1"/>
</dbReference>
<dbReference type="Gene3D" id="2.60.120.280">
    <property type="entry name" value="Regulatory protein AraC"/>
    <property type="match status" value="1"/>
</dbReference>
<evidence type="ECO:0000256" key="1">
    <source>
        <dbReference type="ARBA" id="ARBA00023015"/>
    </source>
</evidence>
<organism evidence="5 6">
    <name type="scientific">Paenibacillus vini</name>
    <dbReference type="NCBI Taxonomy" id="1476024"/>
    <lineage>
        <taxon>Bacteria</taxon>
        <taxon>Bacillati</taxon>
        <taxon>Bacillota</taxon>
        <taxon>Bacilli</taxon>
        <taxon>Bacillales</taxon>
        <taxon>Paenibacillaceae</taxon>
        <taxon>Paenibacillus</taxon>
    </lineage>
</organism>
<dbReference type="InterPro" id="IPR003313">
    <property type="entry name" value="AraC-bd"/>
</dbReference>
<dbReference type="EMBL" id="BOSL01000018">
    <property type="protein sequence ID" value="GIP55430.1"/>
    <property type="molecule type" value="Genomic_DNA"/>
</dbReference>
<proteinExistence type="predicted"/>
<dbReference type="InterPro" id="IPR018060">
    <property type="entry name" value="HTH_AraC"/>
</dbReference>
<evidence type="ECO:0000259" key="4">
    <source>
        <dbReference type="PROSITE" id="PS01124"/>
    </source>
</evidence>
<dbReference type="SMART" id="SM00342">
    <property type="entry name" value="HTH_ARAC"/>
    <property type="match status" value="1"/>
</dbReference>
<evidence type="ECO:0000256" key="2">
    <source>
        <dbReference type="ARBA" id="ARBA00023125"/>
    </source>
</evidence>
<evidence type="ECO:0000256" key="3">
    <source>
        <dbReference type="ARBA" id="ARBA00023163"/>
    </source>
</evidence>
<evidence type="ECO:0000313" key="6">
    <source>
        <dbReference type="Proteomes" id="UP000679992"/>
    </source>
</evidence>
<dbReference type="SUPFAM" id="SSF51215">
    <property type="entry name" value="Regulatory protein AraC"/>
    <property type="match status" value="1"/>
</dbReference>
<comment type="caution">
    <text evidence="5">The sequence shown here is derived from an EMBL/GenBank/DDBJ whole genome shotgun (WGS) entry which is preliminary data.</text>
</comment>
<dbReference type="PANTHER" id="PTHR46796">
    <property type="entry name" value="HTH-TYPE TRANSCRIPTIONAL ACTIVATOR RHAS-RELATED"/>
    <property type="match status" value="1"/>
</dbReference>
<dbReference type="InterPro" id="IPR009057">
    <property type="entry name" value="Homeodomain-like_sf"/>
</dbReference>
<dbReference type="InterPro" id="IPR050204">
    <property type="entry name" value="AraC_XylS_family_regulators"/>
</dbReference>
<keyword evidence="1" id="KW-0805">Transcription regulation</keyword>
<dbReference type="Pfam" id="PF12833">
    <property type="entry name" value="HTH_18"/>
    <property type="match status" value="1"/>
</dbReference>
<gene>
    <name evidence="5" type="ORF">J42TS3_44650</name>
</gene>
<dbReference type="PRINTS" id="PR00032">
    <property type="entry name" value="HTHARAC"/>
</dbReference>